<dbReference type="Proteomes" id="UP001164929">
    <property type="component" value="Chromosome 12"/>
</dbReference>
<feature type="compositionally biased region" description="Pro residues" evidence="1">
    <location>
        <begin position="31"/>
        <end position="40"/>
    </location>
</feature>
<comment type="caution">
    <text evidence="3">The sequence shown here is derived from an EMBL/GenBank/DDBJ whole genome shotgun (WGS) entry which is preliminary data.</text>
</comment>
<evidence type="ECO:0000313" key="3">
    <source>
        <dbReference type="EMBL" id="KAJ6978298.1"/>
    </source>
</evidence>
<feature type="signal peptide" evidence="2">
    <location>
        <begin position="1"/>
        <end position="24"/>
    </location>
</feature>
<dbReference type="EMBL" id="JAQIZT010000012">
    <property type="protein sequence ID" value="KAJ6978298.1"/>
    <property type="molecule type" value="Genomic_DNA"/>
</dbReference>
<accession>A0AAD6M3I5</accession>
<protein>
    <submittedName>
        <fullName evidence="3">Uncharacterized protein</fullName>
    </submittedName>
</protein>
<dbReference type="AlphaFoldDB" id="A0AAD6M3I5"/>
<feature type="region of interest" description="Disordered" evidence="1">
    <location>
        <begin position="28"/>
        <end position="49"/>
    </location>
</feature>
<keyword evidence="2" id="KW-0732">Signal</keyword>
<evidence type="ECO:0000313" key="4">
    <source>
        <dbReference type="Proteomes" id="UP001164929"/>
    </source>
</evidence>
<proteinExistence type="predicted"/>
<dbReference type="PANTHER" id="PTHR31656">
    <property type="entry name" value="ROOT CAP DOMAIN-CONTAINING PROTEIN"/>
    <property type="match status" value="1"/>
</dbReference>
<feature type="chain" id="PRO_5042005279" evidence="2">
    <location>
        <begin position="25"/>
        <end position="158"/>
    </location>
</feature>
<name>A0AAD6M3I5_9ROSI</name>
<organism evidence="3 4">
    <name type="scientific">Populus alba x Populus x berolinensis</name>
    <dbReference type="NCBI Taxonomy" id="444605"/>
    <lineage>
        <taxon>Eukaryota</taxon>
        <taxon>Viridiplantae</taxon>
        <taxon>Streptophyta</taxon>
        <taxon>Embryophyta</taxon>
        <taxon>Tracheophyta</taxon>
        <taxon>Spermatophyta</taxon>
        <taxon>Magnoliopsida</taxon>
        <taxon>eudicotyledons</taxon>
        <taxon>Gunneridae</taxon>
        <taxon>Pentapetalae</taxon>
        <taxon>rosids</taxon>
        <taxon>fabids</taxon>
        <taxon>Malpighiales</taxon>
        <taxon>Salicaceae</taxon>
        <taxon>Saliceae</taxon>
        <taxon>Populus</taxon>
    </lineage>
</organism>
<evidence type="ECO:0000256" key="2">
    <source>
        <dbReference type="SAM" id="SignalP"/>
    </source>
</evidence>
<gene>
    <name evidence="3" type="ORF">NC653_030010</name>
</gene>
<sequence length="158" mass="17084">MTTITSVLPGLLFFLYFLIAKSHADNIGAATPPPPPPPPLSTVSPPEGSVEFPDALHSSPMTPRIKAVLQIVIPKNVKPFAEVTRRPNCNGIGAACYDPRFVGGDGVMFYFHGKTNEHFSLRTRWHNGTTKSTNSSSPMMAHHSTFLKVTSLLGLALT</sequence>
<evidence type="ECO:0000256" key="1">
    <source>
        <dbReference type="SAM" id="MobiDB-lite"/>
    </source>
</evidence>
<keyword evidence="4" id="KW-1185">Reference proteome</keyword>
<reference evidence="3" key="1">
    <citation type="journal article" date="2023" name="Mol. Ecol. Resour.">
        <title>Chromosome-level genome assembly of a triploid poplar Populus alba 'Berolinensis'.</title>
        <authorList>
            <person name="Chen S."/>
            <person name="Yu Y."/>
            <person name="Wang X."/>
            <person name="Wang S."/>
            <person name="Zhang T."/>
            <person name="Zhou Y."/>
            <person name="He R."/>
            <person name="Meng N."/>
            <person name="Wang Y."/>
            <person name="Liu W."/>
            <person name="Liu Z."/>
            <person name="Liu J."/>
            <person name="Guo Q."/>
            <person name="Huang H."/>
            <person name="Sederoff R.R."/>
            <person name="Wang G."/>
            <person name="Qu G."/>
            <person name="Chen S."/>
        </authorList>
    </citation>
    <scope>NUCLEOTIDE SEQUENCE</scope>
    <source>
        <strain evidence="3">SC-2020</strain>
    </source>
</reference>